<dbReference type="GO" id="GO:0005524">
    <property type="term" value="F:ATP binding"/>
    <property type="evidence" value="ECO:0007669"/>
    <property type="project" value="UniProtKB-KW"/>
</dbReference>
<evidence type="ECO:0000256" key="11">
    <source>
        <dbReference type="PROSITE-ProRule" id="PRU01384"/>
    </source>
</evidence>
<dbReference type="RefSeq" id="XP_013586966.1">
    <property type="nucleotide sequence ID" value="XM_013731512.1"/>
</dbReference>
<keyword evidence="5" id="KW-0479">Metal-binding</keyword>
<feature type="domain" description="Toprim" evidence="14">
    <location>
        <begin position="29"/>
        <end position="143"/>
    </location>
</feature>
<protein>
    <recommendedName>
        <fullName evidence="4">DNA topoisomerase (ATP-hydrolyzing)</fullName>
        <ecNumber evidence="4">5.6.2.2</ecNumber>
    </recommendedName>
</protein>
<dbReference type="GO" id="GO:0046872">
    <property type="term" value="F:metal ion binding"/>
    <property type="evidence" value="ECO:0007669"/>
    <property type="project" value="UniProtKB-KW"/>
</dbReference>
<dbReference type="SUPFAM" id="SSF56719">
    <property type="entry name" value="Type II DNA topoisomerase"/>
    <property type="match status" value="1"/>
</dbReference>
<evidence type="ECO:0000256" key="10">
    <source>
        <dbReference type="ARBA" id="ARBA00023235"/>
    </source>
</evidence>
<dbReference type="GO" id="GO:0003677">
    <property type="term" value="F:DNA binding"/>
    <property type="evidence" value="ECO:0007669"/>
    <property type="project" value="UniProtKB-UniRule"/>
</dbReference>
<dbReference type="Proteomes" id="UP000032141">
    <property type="component" value="Chromosome C5"/>
</dbReference>
<dbReference type="PANTHER" id="PTHR10169">
    <property type="entry name" value="DNA TOPOISOMERASE/GYRASE"/>
    <property type="match status" value="1"/>
</dbReference>
<dbReference type="Gene3D" id="3.90.199.10">
    <property type="entry name" value="Topoisomerase II, domain 5"/>
    <property type="match status" value="1"/>
</dbReference>
<evidence type="ECO:0000256" key="4">
    <source>
        <dbReference type="ARBA" id="ARBA00012895"/>
    </source>
</evidence>
<dbReference type="PRINTS" id="PR01158">
    <property type="entry name" value="TOPISMRASEII"/>
</dbReference>
<feature type="domain" description="Topo IIA-type catalytic" evidence="15">
    <location>
        <begin position="278"/>
        <end position="683"/>
    </location>
</feature>
<dbReference type="EC" id="5.6.2.2" evidence="4"/>
<keyword evidence="6" id="KW-0547">Nucleotide-binding</keyword>
<evidence type="ECO:0000256" key="7">
    <source>
        <dbReference type="ARBA" id="ARBA00022840"/>
    </source>
</evidence>
<dbReference type="AlphaFoldDB" id="A0A0D3CLU3"/>
<keyword evidence="17" id="KW-1185">Reference proteome</keyword>
<feature type="region of interest" description="Disordered" evidence="13">
    <location>
        <begin position="1"/>
        <end position="22"/>
    </location>
</feature>
<keyword evidence="7" id="KW-0067">ATP-binding</keyword>
<dbReference type="GO" id="GO:0003918">
    <property type="term" value="F:DNA topoisomerase type II (double strand cut, ATP-hydrolyzing) activity"/>
    <property type="evidence" value="ECO:0007669"/>
    <property type="project" value="UniProtKB-EC"/>
</dbReference>
<dbReference type="FunFam" id="3.40.50.670:FF:000001">
    <property type="entry name" value="DNA topoisomerase 2"/>
    <property type="match status" value="1"/>
</dbReference>
<dbReference type="eggNOG" id="KOG0355">
    <property type="taxonomic scope" value="Eukaryota"/>
</dbReference>
<keyword evidence="10 11" id="KW-0413">Isomerase</keyword>
<dbReference type="Gene3D" id="3.40.50.670">
    <property type="match status" value="1"/>
</dbReference>
<dbReference type="STRING" id="109376.A0A0D3CLU3"/>
<keyword evidence="9 11" id="KW-0238">DNA-binding</keyword>
<dbReference type="InterPro" id="IPR013759">
    <property type="entry name" value="Topo_IIA_B_C"/>
</dbReference>
<evidence type="ECO:0000256" key="6">
    <source>
        <dbReference type="ARBA" id="ARBA00022741"/>
    </source>
</evidence>
<dbReference type="InterPro" id="IPR001154">
    <property type="entry name" value="TopoII_euk"/>
</dbReference>
<dbReference type="InterPro" id="IPR002205">
    <property type="entry name" value="Topo_IIA_dom_A"/>
</dbReference>
<evidence type="ECO:0000256" key="8">
    <source>
        <dbReference type="ARBA" id="ARBA00023029"/>
    </source>
</evidence>
<dbReference type="PRINTS" id="PR00418">
    <property type="entry name" value="TPI2FAMILY"/>
</dbReference>
<evidence type="ECO:0000256" key="13">
    <source>
        <dbReference type="SAM" id="MobiDB-lite"/>
    </source>
</evidence>
<keyword evidence="8 11" id="KW-0799">Topoisomerase</keyword>
<dbReference type="GeneID" id="106295579"/>
<dbReference type="KEGG" id="boe:106295579"/>
<dbReference type="SMART" id="SM00434">
    <property type="entry name" value="TOP4c"/>
    <property type="match status" value="1"/>
</dbReference>
<evidence type="ECO:0000256" key="3">
    <source>
        <dbReference type="ARBA" id="ARBA00011080"/>
    </source>
</evidence>
<comment type="similarity">
    <text evidence="3">Belongs to the type II topoisomerase family.</text>
</comment>
<dbReference type="InterPro" id="IPR013760">
    <property type="entry name" value="Topo_IIA-like_dom_sf"/>
</dbReference>
<comment type="catalytic activity">
    <reaction evidence="1 11">
        <text>ATP-dependent breakage, passage and rejoining of double-stranded DNA.</text>
        <dbReference type="EC" id="5.6.2.2"/>
    </reaction>
</comment>
<dbReference type="PROSITE" id="PS52040">
    <property type="entry name" value="TOPO_IIA"/>
    <property type="match status" value="1"/>
</dbReference>
<dbReference type="Pfam" id="PF00521">
    <property type="entry name" value="DNA_topoisoIV"/>
    <property type="match status" value="1"/>
</dbReference>
<sequence>MAGNTEGREVLPDKLEDARQAGGKNSNRCTLILTEGDSSKALAMSGLTSDMRDFYGVYPITGKVLNVRKASPAQINRNKFIQDLTKILKLELQKEYTDTSSLRYGRVILMTDQDDDGTHMSGLLINLFSFLWPSLLKLPSSFLIDFVTPLIKVTHETKEAETFSSLREFKEWKEKDKAHATEWSVKFYKGLGSSTVEEGMLYFNQIDIHVREFVWEGDADGEAINIAFGGDPEKRKEWIRNNNQVDSLPGPRGNKITYKEFVNNELVLFTIANLQRSIPTMFDGLKSGERKIIFTAFKIDLTELTPLDVFSSLVSQHSAYHHSRKCISNVIIRMAQDFIGRNNVNLFEPSGQFGTSASGGKDAANEGYLHTKLKPVAWVLFPKADDDLLEYNLEYGRKLEPTRYFPIIPLVLLNGAKGIGSGFSTFIPQYNPRDVIANIRRGIKCEEMEPMVPWYRDFEGEIKKTGEGVYTSYGKCHDVNDNTVQISVLPIGLWTDDYKKILHALKANNGDPLIEDVSIHNDGSSMVFNVILSKKHKKEARREGYLKKFKLEKNITTTNMHLLMGGLIKKYHSPEEIIKDFYPHRLELYVKRKGKTALALTSEIVKLQRKIQFLKDVNRGVILVVGRLESEIIKELKSGDEKFLELSLTMDQCIELEKELAEKNQEVGHLNSSSAESMYEEDLKKFESMLSESEDLNSRKRGMMAMSCQRTVKPKKTQ</sequence>
<keyword evidence="12" id="KW-0175">Coiled coil</keyword>
<feature type="region of interest" description="Disordered" evidence="13">
    <location>
        <begin position="695"/>
        <end position="718"/>
    </location>
</feature>
<dbReference type="OrthoDB" id="276498at2759"/>
<evidence type="ECO:0000256" key="5">
    <source>
        <dbReference type="ARBA" id="ARBA00022723"/>
    </source>
</evidence>
<dbReference type="InterPro" id="IPR006171">
    <property type="entry name" value="TOPRIM_dom"/>
</dbReference>
<evidence type="ECO:0000313" key="16">
    <source>
        <dbReference type="EnsemblPlants" id="Bo5g139780.1"/>
    </source>
</evidence>
<dbReference type="SMART" id="SM00433">
    <property type="entry name" value="TOP2c"/>
    <property type="match status" value="1"/>
</dbReference>
<dbReference type="PROSITE" id="PS50880">
    <property type="entry name" value="TOPRIM"/>
    <property type="match status" value="1"/>
</dbReference>
<feature type="coiled-coil region" evidence="12">
    <location>
        <begin position="646"/>
        <end position="673"/>
    </location>
</feature>
<evidence type="ECO:0000256" key="12">
    <source>
        <dbReference type="SAM" id="Coils"/>
    </source>
</evidence>
<feature type="compositionally biased region" description="Basic and acidic residues" evidence="13">
    <location>
        <begin position="1"/>
        <end position="19"/>
    </location>
</feature>
<dbReference type="PANTHER" id="PTHR10169:SF38">
    <property type="entry name" value="DNA TOPOISOMERASE 2"/>
    <property type="match status" value="1"/>
</dbReference>
<dbReference type="HOGENOM" id="CLU_001935_1_1_1"/>
<name>A0A0D3CLU3_BRAOL</name>
<dbReference type="GO" id="GO:0000819">
    <property type="term" value="P:sister chromatid segregation"/>
    <property type="evidence" value="ECO:0007669"/>
    <property type="project" value="TreeGrafter"/>
</dbReference>
<dbReference type="InterPro" id="IPR031660">
    <property type="entry name" value="TOPRIM_C"/>
</dbReference>
<dbReference type="Gene3D" id="1.10.268.10">
    <property type="entry name" value="Topoisomerase, domain 3"/>
    <property type="match status" value="2"/>
</dbReference>
<feature type="active site" description="O-(5'-phospho-DNA)-tyrosine intermediate" evidence="11">
    <location>
        <position position="368"/>
    </location>
</feature>
<reference evidence="16" key="2">
    <citation type="submission" date="2015-03" db="UniProtKB">
        <authorList>
            <consortium name="EnsemblPlants"/>
        </authorList>
    </citation>
    <scope>IDENTIFICATION</scope>
</reference>
<evidence type="ECO:0000259" key="15">
    <source>
        <dbReference type="PROSITE" id="PS52040"/>
    </source>
</evidence>
<dbReference type="Pfam" id="PF01751">
    <property type="entry name" value="Toprim"/>
    <property type="match status" value="1"/>
</dbReference>
<proteinExistence type="inferred from homology"/>
<dbReference type="GO" id="GO:0005634">
    <property type="term" value="C:nucleus"/>
    <property type="evidence" value="ECO:0007669"/>
    <property type="project" value="TreeGrafter"/>
</dbReference>
<evidence type="ECO:0000313" key="17">
    <source>
        <dbReference type="Proteomes" id="UP000032141"/>
    </source>
</evidence>
<dbReference type="InterPro" id="IPR013757">
    <property type="entry name" value="Topo_IIA_A_a_sf"/>
</dbReference>
<evidence type="ECO:0000259" key="14">
    <source>
        <dbReference type="PROSITE" id="PS50880"/>
    </source>
</evidence>
<comment type="cofactor">
    <cofactor evidence="2">
        <name>Mg(2+)</name>
        <dbReference type="ChEBI" id="CHEBI:18420"/>
    </cofactor>
</comment>
<dbReference type="Gene3D" id="3.30.1360.40">
    <property type="match status" value="1"/>
</dbReference>
<accession>A0A0D3CLU3</accession>
<evidence type="ECO:0000256" key="2">
    <source>
        <dbReference type="ARBA" id="ARBA00001946"/>
    </source>
</evidence>
<evidence type="ECO:0000256" key="1">
    <source>
        <dbReference type="ARBA" id="ARBA00000185"/>
    </source>
</evidence>
<dbReference type="Gramene" id="Bo5g139780.1">
    <property type="protein sequence ID" value="Bo5g139780.1"/>
    <property type="gene ID" value="Bo5g139780"/>
</dbReference>
<dbReference type="Gene3D" id="3.30.1490.30">
    <property type="match status" value="1"/>
</dbReference>
<dbReference type="InterPro" id="IPR050634">
    <property type="entry name" value="DNA_Topoisomerase_II"/>
</dbReference>
<organism evidence="16 17">
    <name type="scientific">Brassica oleracea var. oleracea</name>
    <dbReference type="NCBI Taxonomy" id="109376"/>
    <lineage>
        <taxon>Eukaryota</taxon>
        <taxon>Viridiplantae</taxon>
        <taxon>Streptophyta</taxon>
        <taxon>Embryophyta</taxon>
        <taxon>Tracheophyta</taxon>
        <taxon>Spermatophyta</taxon>
        <taxon>Magnoliopsida</taxon>
        <taxon>eudicotyledons</taxon>
        <taxon>Gunneridae</taxon>
        <taxon>Pentapetalae</taxon>
        <taxon>rosids</taxon>
        <taxon>malvids</taxon>
        <taxon>Brassicales</taxon>
        <taxon>Brassicaceae</taxon>
        <taxon>Brassiceae</taxon>
        <taxon>Brassica</taxon>
    </lineage>
</organism>
<evidence type="ECO:0000256" key="9">
    <source>
        <dbReference type="ARBA" id="ARBA00023125"/>
    </source>
</evidence>
<dbReference type="Pfam" id="PF16898">
    <property type="entry name" value="TOPRIM_C"/>
    <property type="match status" value="1"/>
</dbReference>
<dbReference type="InterPro" id="IPR001241">
    <property type="entry name" value="Topo_IIA"/>
</dbReference>
<dbReference type="EnsemblPlants" id="Bo5g139780.1">
    <property type="protein sequence ID" value="Bo5g139780.1"/>
    <property type="gene ID" value="Bo5g139780"/>
</dbReference>
<dbReference type="GO" id="GO:0006265">
    <property type="term" value="P:DNA topological change"/>
    <property type="evidence" value="ECO:0007669"/>
    <property type="project" value="UniProtKB-UniRule"/>
</dbReference>
<reference evidence="16 17" key="1">
    <citation type="journal article" date="2014" name="Genome Biol.">
        <title>Transcriptome and methylome profiling reveals relics of genome dominance in the mesopolyploid Brassica oleracea.</title>
        <authorList>
            <person name="Parkin I.A."/>
            <person name="Koh C."/>
            <person name="Tang H."/>
            <person name="Robinson S.J."/>
            <person name="Kagale S."/>
            <person name="Clarke W.E."/>
            <person name="Town C.D."/>
            <person name="Nixon J."/>
            <person name="Krishnakumar V."/>
            <person name="Bidwell S.L."/>
            <person name="Denoeud F."/>
            <person name="Belcram H."/>
            <person name="Links M.G."/>
            <person name="Just J."/>
            <person name="Clarke C."/>
            <person name="Bender T."/>
            <person name="Huebert T."/>
            <person name="Mason A.S."/>
            <person name="Pires J.C."/>
            <person name="Barker G."/>
            <person name="Moore J."/>
            <person name="Walley P.G."/>
            <person name="Manoli S."/>
            <person name="Batley J."/>
            <person name="Edwards D."/>
            <person name="Nelson M.N."/>
            <person name="Wang X."/>
            <person name="Paterson A.H."/>
            <person name="King G."/>
            <person name="Bancroft I."/>
            <person name="Chalhoub B."/>
            <person name="Sharpe A.G."/>
        </authorList>
    </citation>
    <scope>NUCLEOTIDE SEQUENCE</scope>
    <source>
        <strain evidence="16 17">cv. TO1000</strain>
    </source>
</reference>
<dbReference type="GO" id="GO:0000712">
    <property type="term" value="P:resolution of meiotic recombination intermediates"/>
    <property type="evidence" value="ECO:0007669"/>
    <property type="project" value="TreeGrafter"/>
</dbReference>
<dbReference type="InterPro" id="IPR013758">
    <property type="entry name" value="Topo_IIA_A/C_ab"/>
</dbReference>